<gene>
    <name evidence="2" type="ORF">D3F03_06935</name>
</gene>
<keyword evidence="1" id="KW-0472">Membrane</keyword>
<organism evidence="2 3">
    <name type="scientific">Simplicispira hankyongi</name>
    <dbReference type="NCBI Taxonomy" id="2315688"/>
    <lineage>
        <taxon>Bacteria</taxon>
        <taxon>Pseudomonadati</taxon>
        <taxon>Pseudomonadota</taxon>
        <taxon>Betaproteobacteria</taxon>
        <taxon>Burkholderiales</taxon>
        <taxon>Comamonadaceae</taxon>
        <taxon>Simplicispira</taxon>
    </lineage>
</organism>
<protein>
    <submittedName>
        <fullName evidence="2">Carbon monoxide dehydrogenase</fullName>
    </submittedName>
</protein>
<dbReference type="Pfam" id="PF06240">
    <property type="entry name" value="COXG"/>
    <property type="match status" value="1"/>
</dbReference>
<dbReference type="PANTHER" id="PTHR38588:SF1">
    <property type="entry name" value="BLL0334 PROTEIN"/>
    <property type="match status" value="1"/>
</dbReference>
<evidence type="ECO:0000313" key="2">
    <source>
        <dbReference type="EMBL" id="RID98016.1"/>
    </source>
</evidence>
<evidence type="ECO:0000313" key="3">
    <source>
        <dbReference type="Proteomes" id="UP000266302"/>
    </source>
</evidence>
<dbReference type="EMBL" id="QXJC01000003">
    <property type="protein sequence ID" value="RID98016.1"/>
    <property type="molecule type" value="Genomic_DNA"/>
</dbReference>
<keyword evidence="1" id="KW-0812">Transmembrane</keyword>
<keyword evidence="1" id="KW-1133">Transmembrane helix</keyword>
<evidence type="ECO:0000256" key="1">
    <source>
        <dbReference type="SAM" id="Phobius"/>
    </source>
</evidence>
<dbReference type="PANTHER" id="PTHR38588">
    <property type="entry name" value="BLL0334 PROTEIN"/>
    <property type="match status" value="1"/>
</dbReference>
<reference evidence="2 3" key="1">
    <citation type="submission" date="2018-09" db="EMBL/GenBank/DDBJ databases">
        <title>Draft genome of Simplicispira sp. NY-02.</title>
        <authorList>
            <person name="Im W.T."/>
        </authorList>
    </citation>
    <scope>NUCLEOTIDE SEQUENCE [LARGE SCALE GENOMIC DNA]</scope>
    <source>
        <strain evidence="2 3">NY-02</strain>
    </source>
</reference>
<dbReference type="Gene3D" id="3.30.530.20">
    <property type="match status" value="1"/>
</dbReference>
<feature type="transmembrane region" description="Helical" evidence="1">
    <location>
        <begin position="205"/>
        <end position="224"/>
    </location>
</feature>
<keyword evidence="3" id="KW-1185">Reference proteome</keyword>
<dbReference type="AlphaFoldDB" id="A0A398CEE5"/>
<proteinExistence type="predicted"/>
<dbReference type="SUPFAM" id="SSF55961">
    <property type="entry name" value="Bet v1-like"/>
    <property type="match status" value="1"/>
</dbReference>
<accession>A0A398CEE5</accession>
<sequence>MEMEGRRAFAAGQQELWDALNDPELLKVCIPGCERFDIGEAGQHAVDLELRIGAGMVRFNGSVQVADRFEPDRYQVQFEGNGGVAGVGKGVARARLIPLADYAPGHPRCQLHYSVDAVLDGNMALLDPRLVEGAARALIEHFFRRFDEQLRRRYPRAAPAEPEAVPEDMDAQERAGAPTMLLDRSPRARPAARVQPAPKTMGTPAWAWAALAALVVLVGGYLLARLR</sequence>
<dbReference type="OrthoDB" id="9787428at2"/>
<dbReference type="InterPro" id="IPR010419">
    <property type="entry name" value="CO_DH_gsu"/>
</dbReference>
<dbReference type="RefSeq" id="WP_119108680.1">
    <property type="nucleotide sequence ID" value="NZ_QXJC01000003.1"/>
</dbReference>
<dbReference type="Proteomes" id="UP000266302">
    <property type="component" value="Unassembled WGS sequence"/>
</dbReference>
<comment type="caution">
    <text evidence="2">The sequence shown here is derived from an EMBL/GenBank/DDBJ whole genome shotgun (WGS) entry which is preliminary data.</text>
</comment>
<name>A0A398CEE5_9BURK</name>
<dbReference type="InterPro" id="IPR023393">
    <property type="entry name" value="START-like_dom_sf"/>
</dbReference>